<evidence type="ECO:0000313" key="3">
    <source>
        <dbReference type="Proteomes" id="UP000053144"/>
    </source>
</evidence>
<organism evidence="2 3">
    <name type="scientific">Phaseolus angularis</name>
    <name type="common">Azuki bean</name>
    <name type="synonym">Vigna angularis</name>
    <dbReference type="NCBI Taxonomy" id="3914"/>
    <lineage>
        <taxon>Eukaryota</taxon>
        <taxon>Viridiplantae</taxon>
        <taxon>Streptophyta</taxon>
        <taxon>Embryophyta</taxon>
        <taxon>Tracheophyta</taxon>
        <taxon>Spermatophyta</taxon>
        <taxon>Magnoliopsida</taxon>
        <taxon>eudicotyledons</taxon>
        <taxon>Gunneridae</taxon>
        <taxon>Pentapetalae</taxon>
        <taxon>rosids</taxon>
        <taxon>fabids</taxon>
        <taxon>Fabales</taxon>
        <taxon>Fabaceae</taxon>
        <taxon>Papilionoideae</taxon>
        <taxon>50 kb inversion clade</taxon>
        <taxon>NPAAA clade</taxon>
        <taxon>indigoferoid/millettioid clade</taxon>
        <taxon>Phaseoleae</taxon>
        <taxon>Vigna</taxon>
    </lineage>
</organism>
<protein>
    <submittedName>
        <fullName evidence="2">Uncharacterized protein</fullName>
    </submittedName>
</protein>
<reference evidence="3" key="1">
    <citation type="journal article" date="2015" name="Proc. Natl. Acad. Sci. U.S.A.">
        <title>Genome sequencing of adzuki bean (Vigna angularis) provides insight into high starch and low fat accumulation and domestication.</title>
        <authorList>
            <person name="Yang K."/>
            <person name="Tian Z."/>
            <person name="Chen C."/>
            <person name="Luo L."/>
            <person name="Zhao B."/>
            <person name="Wang Z."/>
            <person name="Yu L."/>
            <person name="Li Y."/>
            <person name="Sun Y."/>
            <person name="Li W."/>
            <person name="Chen Y."/>
            <person name="Li Y."/>
            <person name="Zhang Y."/>
            <person name="Ai D."/>
            <person name="Zhao J."/>
            <person name="Shang C."/>
            <person name="Ma Y."/>
            <person name="Wu B."/>
            <person name="Wang M."/>
            <person name="Gao L."/>
            <person name="Sun D."/>
            <person name="Zhang P."/>
            <person name="Guo F."/>
            <person name="Wang W."/>
            <person name="Li Y."/>
            <person name="Wang J."/>
            <person name="Varshney R.K."/>
            <person name="Wang J."/>
            <person name="Ling H.Q."/>
            <person name="Wan P."/>
        </authorList>
    </citation>
    <scope>NUCLEOTIDE SEQUENCE</scope>
    <source>
        <strain evidence="3">cv. Jingnong 6</strain>
    </source>
</reference>
<evidence type="ECO:0000256" key="1">
    <source>
        <dbReference type="SAM" id="MobiDB-lite"/>
    </source>
</evidence>
<gene>
    <name evidence="2" type="ORF">LR48_Vigan07g239600</name>
</gene>
<dbReference type="AlphaFoldDB" id="A0A0L9V1F6"/>
<evidence type="ECO:0000313" key="2">
    <source>
        <dbReference type="EMBL" id="KOM48692.1"/>
    </source>
</evidence>
<accession>A0A0L9V1F6</accession>
<feature type="region of interest" description="Disordered" evidence="1">
    <location>
        <begin position="21"/>
        <end position="43"/>
    </location>
</feature>
<name>A0A0L9V1F6_PHAAN</name>
<sequence length="75" mass="8561">MYVRPVYAMIIRVDVSRWRERMAPRLPPPPQPTEPDASNNASLPTDVSSCWKILGMGFQQLKGEYKVILQQEGSE</sequence>
<proteinExistence type="predicted"/>
<dbReference type="Proteomes" id="UP000053144">
    <property type="component" value="Chromosome 7"/>
</dbReference>
<dbReference type="EMBL" id="CM003377">
    <property type="protein sequence ID" value="KOM48692.1"/>
    <property type="molecule type" value="Genomic_DNA"/>
</dbReference>
<dbReference type="Gramene" id="KOM48692">
    <property type="protein sequence ID" value="KOM48692"/>
    <property type="gene ID" value="LR48_Vigan07g239600"/>
</dbReference>